<dbReference type="GO" id="GO:0005794">
    <property type="term" value="C:Golgi apparatus"/>
    <property type="evidence" value="ECO:0007669"/>
    <property type="project" value="TreeGrafter"/>
</dbReference>
<dbReference type="GO" id="GO:0006888">
    <property type="term" value="P:endoplasmic reticulum to Golgi vesicle-mediated transport"/>
    <property type="evidence" value="ECO:0007669"/>
    <property type="project" value="TreeGrafter"/>
</dbReference>
<dbReference type="KEGG" id="ehx:EMIHUDRAFT_247068"/>
<dbReference type="InterPro" id="IPR053202">
    <property type="entry name" value="EGF_Rcpt_Signaling_Reg"/>
</dbReference>
<sequence>MAASSAPHPSELCIQCSIPIEFDEDEFLVDMCVACDRVRHRRLSAERRRSSDACSPDSVMAAGFEGLSVEAKSAATGQTVEFAPPKTTFVFGAEPTAQRPPVPTQWQLRVSGLHPDVSAMQVRAKFSPFGELLQEAETVKQPISRGAWKPKRLTVREQLALLLALQPSLKLLTETPTAEEARNTACVFSESRSQFREDLLMLPMLLHVADNKPGTFVELGAFDGVDSSNSIMLERCFGWTGLLIEANPSTYAKLLHSGRKARMINSAICDADANEGQTVRMLTNGGSVASLRQFQNEFTAWRWHAKWNTTVRHETAAIPDCYVCYVCLQPGGITNICACSSAAYPGGSAIHLACQQTLIDLHYEQPPYLRAGRPSCTICKAPWTNVVVKKQPPVLFKPDLPRVALAVCAAVCLIIIGFGLLAGGLALVIKVHPDTQSMRNNEDADTVALFELHVLRANARLPSSALPC</sequence>
<evidence type="ECO:0000313" key="3">
    <source>
        <dbReference type="Proteomes" id="UP000013827"/>
    </source>
</evidence>
<dbReference type="GO" id="GO:0005789">
    <property type="term" value="C:endoplasmic reticulum membrane"/>
    <property type="evidence" value="ECO:0007669"/>
    <property type="project" value="TreeGrafter"/>
</dbReference>
<dbReference type="GO" id="GO:0005886">
    <property type="term" value="C:plasma membrane"/>
    <property type="evidence" value="ECO:0007669"/>
    <property type="project" value="TreeGrafter"/>
</dbReference>
<keyword evidence="1" id="KW-0812">Transmembrane</keyword>
<evidence type="ECO:0000313" key="2">
    <source>
        <dbReference type="EnsemblProtists" id="EOD13264"/>
    </source>
</evidence>
<keyword evidence="1" id="KW-1133">Transmembrane helix</keyword>
<dbReference type="GeneID" id="17259407"/>
<dbReference type="GO" id="GO:0031902">
    <property type="term" value="C:late endosome membrane"/>
    <property type="evidence" value="ECO:0007669"/>
    <property type="project" value="TreeGrafter"/>
</dbReference>
<keyword evidence="1" id="KW-0472">Membrane</keyword>
<protein>
    <recommendedName>
        <fullName evidence="4">RING-type domain-containing protein</fullName>
    </recommendedName>
</protein>
<keyword evidence="3" id="KW-1185">Reference proteome</keyword>
<organism evidence="2 3">
    <name type="scientific">Emiliania huxleyi (strain CCMP1516)</name>
    <dbReference type="NCBI Taxonomy" id="280463"/>
    <lineage>
        <taxon>Eukaryota</taxon>
        <taxon>Haptista</taxon>
        <taxon>Haptophyta</taxon>
        <taxon>Prymnesiophyceae</taxon>
        <taxon>Isochrysidales</taxon>
        <taxon>Noelaerhabdaceae</taxon>
        <taxon>Emiliania</taxon>
    </lineage>
</organism>
<dbReference type="EnsemblProtists" id="EOD13264">
    <property type="protein sequence ID" value="EOD13264"/>
    <property type="gene ID" value="EMIHUDRAFT_247068"/>
</dbReference>
<dbReference type="PANTHER" id="PTHR34009:SF2">
    <property type="entry name" value="PROTEIN STAR"/>
    <property type="match status" value="1"/>
</dbReference>
<name>A0A0D3IPS9_EMIH1</name>
<evidence type="ECO:0000256" key="1">
    <source>
        <dbReference type="SAM" id="Phobius"/>
    </source>
</evidence>
<dbReference type="eggNOG" id="ENOG502S9U3">
    <property type="taxonomic scope" value="Eukaryota"/>
</dbReference>
<evidence type="ECO:0008006" key="4">
    <source>
        <dbReference type="Google" id="ProtNLM"/>
    </source>
</evidence>
<dbReference type="GO" id="GO:0016197">
    <property type="term" value="P:endosomal transport"/>
    <property type="evidence" value="ECO:0007669"/>
    <property type="project" value="TreeGrafter"/>
</dbReference>
<dbReference type="HOGENOM" id="CLU_584532_0_0_1"/>
<dbReference type="PANTHER" id="PTHR34009">
    <property type="entry name" value="PROTEIN STAR"/>
    <property type="match status" value="1"/>
</dbReference>
<reference evidence="3" key="1">
    <citation type="journal article" date="2013" name="Nature">
        <title>Pan genome of the phytoplankton Emiliania underpins its global distribution.</title>
        <authorList>
            <person name="Read B.A."/>
            <person name="Kegel J."/>
            <person name="Klute M.J."/>
            <person name="Kuo A."/>
            <person name="Lefebvre S.C."/>
            <person name="Maumus F."/>
            <person name="Mayer C."/>
            <person name="Miller J."/>
            <person name="Monier A."/>
            <person name="Salamov A."/>
            <person name="Young J."/>
            <person name="Aguilar M."/>
            <person name="Claverie J.M."/>
            <person name="Frickenhaus S."/>
            <person name="Gonzalez K."/>
            <person name="Herman E.K."/>
            <person name="Lin Y.C."/>
            <person name="Napier J."/>
            <person name="Ogata H."/>
            <person name="Sarno A.F."/>
            <person name="Shmutz J."/>
            <person name="Schroeder D."/>
            <person name="de Vargas C."/>
            <person name="Verret F."/>
            <person name="von Dassow P."/>
            <person name="Valentin K."/>
            <person name="Van de Peer Y."/>
            <person name="Wheeler G."/>
            <person name="Dacks J.B."/>
            <person name="Delwiche C.F."/>
            <person name="Dyhrman S.T."/>
            <person name="Glockner G."/>
            <person name="John U."/>
            <person name="Richards T."/>
            <person name="Worden A.Z."/>
            <person name="Zhang X."/>
            <person name="Grigoriev I.V."/>
            <person name="Allen A.E."/>
            <person name="Bidle K."/>
            <person name="Borodovsky M."/>
            <person name="Bowler C."/>
            <person name="Brownlee C."/>
            <person name="Cock J.M."/>
            <person name="Elias M."/>
            <person name="Gladyshev V.N."/>
            <person name="Groth M."/>
            <person name="Guda C."/>
            <person name="Hadaegh A."/>
            <person name="Iglesias-Rodriguez M.D."/>
            <person name="Jenkins J."/>
            <person name="Jones B.M."/>
            <person name="Lawson T."/>
            <person name="Leese F."/>
            <person name="Lindquist E."/>
            <person name="Lobanov A."/>
            <person name="Lomsadze A."/>
            <person name="Malik S.B."/>
            <person name="Marsh M.E."/>
            <person name="Mackinder L."/>
            <person name="Mock T."/>
            <person name="Mueller-Roeber B."/>
            <person name="Pagarete A."/>
            <person name="Parker M."/>
            <person name="Probert I."/>
            <person name="Quesneville H."/>
            <person name="Raines C."/>
            <person name="Rensing S.A."/>
            <person name="Riano-Pachon D.M."/>
            <person name="Richier S."/>
            <person name="Rokitta S."/>
            <person name="Shiraiwa Y."/>
            <person name="Soanes D.M."/>
            <person name="van der Giezen M."/>
            <person name="Wahlund T.M."/>
            <person name="Williams B."/>
            <person name="Wilson W."/>
            <person name="Wolfe G."/>
            <person name="Wurch L.L."/>
        </authorList>
    </citation>
    <scope>NUCLEOTIDE SEQUENCE</scope>
</reference>
<feature type="transmembrane region" description="Helical" evidence="1">
    <location>
        <begin position="403"/>
        <end position="429"/>
    </location>
</feature>
<dbReference type="RefSeq" id="XP_005765693.1">
    <property type="nucleotide sequence ID" value="XM_005765636.1"/>
</dbReference>
<accession>A0A0D3IPS9</accession>
<reference evidence="2" key="2">
    <citation type="submission" date="2024-10" db="UniProtKB">
        <authorList>
            <consortium name="EnsemblProtists"/>
        </authorList>
    </citation>
    <scope>IDENTIFICATION</scope>
</reference>
<dbReference type="AlphaFoldDB" id="A0A0D3IPS9"/>
<dbReference type="Proteomes" id="UP000013827">
    <property type="component" value="Unassembled WGS sequence"/>
</dbReference>
<dbReference type="PaxDb" id="2903-EOD13264"/>
<proteinExistence type="predicted"/>